<evidence type="ECO:0000256" key="5">
    <source>
        <dbReference type="ARBA" id="ARBA00023004"/>
    </source>
</evidence>
<protein>
    <recommendedName>
        <fullName evidence="8">Lipoyl synthase</fullName>
        <ecNumber evidence="8">2.8.1.8</ecNumber>
    </recommendedName>
    <alternativeName>
        <fullName evidence="8">Lip-syn</fullName>
        <shortName evidence="8">LS</shortName>
    </alternativeName>
    <alternativeName>
        <fullName evidence="8">Lipoate synthase</fullName>
    </alternativeName>
    <alternativeName>
        <fullName evidence="8">Lipoic acid synthase</fullName>
    </alternativeName>
    <alternativeName>
        <fullName evidence="8">Sulfur insertion protein LipA</fullName>
    </alternativeName>
</protein>
<keyword evidence="3 8" id="KW-0949">S-adenosyl-L-methionine</keyword>
<proteinExistence type="inferred from homology"/>
<feature type="binding site" evidence="8">
    <location>
        <position position="43"/>
    </location>
    <ligand>
        <name>[4Fe-4S] cluster</name>
        <dbReference type="ChEBI" id="CHEBI:49883"/>
        <label>1</label>
    </ligand>
</feature>
<dbReference type="PANTHER" id="PTHR10949">
    <property type="entry name" value="LIPOYL SYNTHASE"/>
    <property type="match status" value="1"/>
</dbReference>
<dbReference type="SFLD" id="SFLDF00271">
    <property type="entry name" value="lipoyl_synthase"/>
    <property type="match status" value="1"/>
</dbReference>
<dbReference type="HOGENOM" id="CLU_033144_2_1_9"/>
<feature type="binding site" evidence="8">
    <location>
        <position position="64"/>
    </location>
    <ligand>
        <name>[4Fe-4S] cluster</name>
        <dbReference type="ChEBI" id="CHEBI:49883"/>
        <label>2</label>
        <note>4Fe-4S-S-AdoMet</note>
    </ligand>
</feature>
<dbReference type="UniPathway" id="UPA00538">
    <property type="reaction ID" value="UER00593"/>
</dbReference>
<dbReference type="InterPro" id="IPR006638">
    <property type="entry name" value="Elp3/MiaA/NifB-like_rSAM"/>
</dbReference>
<dbReference type="PROSITE" id="PS51918">
    <property type="entry name" value="RADICAL_SAM"/>
    <property type="match status" value="1"/>
</dbReference>
<comment type="function">
    <text evidence="8">Catalyzes the radical-mediated insertion of two sulfur atoms into the C-6 and C-8 positions of the octanoyl moiety bound to the lipoyl domains of lipoate-dependent enzymes, thereby converting the octanoylated domains into lipoylated derivatives.</text>
</comment>
<dbReference type="GO" id="GO:0009249">
    <property type="term" value="P:protein lipoylation"/>
    <property type="evidence" value="ECO:0007669"/>
    <property type="project" value="UniProtKB-UniRule"/>
</dbReference>
<name>B5Y8A0_COPPD</name>
<dbReference type="Proteomes" id="UP000001732">
    <property type="component" value="Chromosome"/>
</dbReference>
<keyword evidence="5 8" id="KW-0408">Iron</keyword>
<reference evidence="10 11" key="2">
    <citation type="journal article" date="2014" name="Genome Announc.">
        <title>Complete Genome Sequence of Coprothermobacter proteolyticus DSM 5265.</title>
        <authorList>
            <person name="Alexiev A."/>
            <person name="Coil D.A."/>
            <person name="Badger J.H."/>
            <person name="Enticknap J."/>
            <person name="Ward N."/>
            <person name="Robb F.T."/>
            <person name="Eisen J.A."/>
        </authorList>
    </citation>
    <scope>NUCLEOTIDE SEQUENCE [LARGE SCALE GENOMIC DNA]</scope>
    <source>
        <strain evidence="11">ATCC 35245 / DSM 5265 / OCM 4 / BT</strain>
    </source>
</reference>
<dbReference type="NCBIfam" id="TIGR00510">
    <property type="entry name" value="lipA"/>
    <property type="match status" value="1"/>
</dbReference>
<comment type="cofactor">
    <cofactor evidence="8">
        <name>[4Fe-4S] cluster</name>
        <dbReference type="ChEBI" id="CHEBI:49883"/>
    </cofactor>
    <text evidence="8">Binds 2 [4Fe-4S] clusters per subunit. One cluster is coordinated with 3 cysteines and an exchangeable S-adenosyl-L-methionine.</text>
</comment>
<evidence type="ECO:0000256" key="8">
    <source>
        <dbReference type="HAMAP-Rule" id="MF_00206"/>
    </source>
</evidence>
<dbReference type="eggNOG" id="COG0320">
    <property type="taxonomic scope" value="Bacteria"/>
</dbReference>
<feature type="binding site" evidence="8">
    <location>
        <position position="71"/>
    </location>
    <ligand>
        <name>[4Fe-4S] cluster</name>
        <dbReference type="ChEBI" id="CHEBI:49883"/>
        <label>2</label>
        <note>4Fe-4S-S-AdoMet</note>
    </ligand>
</feature>
<feature type="domain" description="Radical SAM core" evidence="9">
    <location>
        <begin position="50"/>
        <end position="264"/>
    </location>
</feature>
<dbReference type="InterPro" id="IPR007197">
    <property type="entry name" value="rSAM"/>
</dbReference>
<dbReference type="STRING" id="309798.COPRO5265_0641"/>
<dbReference type="InterPro" id="IPR003698">
    <property type="entry name" value="Lipoyl_synth"/>
</dbReference>
<comment type="pathway">
    <text evidence="8">Protein modification; protein lipoylation via endogenous pathway; protein N(6)-(lipoyl)lysine from octanoyl-[acyl-carrier-protein]: step 2/2.</text>
</comment>
<dbReference type="Gene3D" id="3.20.20.70">
    <property type="entry name" value="Aldolase class I"/>
    <property type="match status" value="1"/>
</dbReference>
<evidence type="ECO:0000259" key="9">
    <source>
        <dbReference type="PROSITE" id="PS51918"/>
    </source>
</evidence>
<dbReference type="EMBL" id="CP001145">
    <property type="protein sequence ID" value="ACI17693.1"/>
    <property type="molecule type" value="Genomic_DNA"/>
</dbReference>
<dbReference type="HAMAP" id="MF_00206">
    <property type="entry name" value="Lipoyl_synth"/>
    <property type="match status" value="1"/>
</dbReference>
<dbReference type="InterPro" id="IPR058240">
    <property type="entry name" value="rSAM_sf"/>
</dbReference>
<organism evidence="10 11">
    <name type="scientific">Coprothermobacter proteolyticus (strain ATCC 35245 / DSM 5265 / OCM 4 / BT)</name>
    <dbReference type="NCBI Taxonomy" id="309798"/>
    <lineage>
        <taxon>Bacteria</taxon>
        <taxon>Pseudomonadati</taxon>
        <taxon>Coprothermobacterota</taxon>
        <taxon>Coprothermobacteria</taxon>
        <taxon>Coprothermobacterales</taxon>
        <taxon>Coprothermobacteraceae</taxon>
        <taxon>Coprothermobacter</taxon>
    </lineage>
</organism>
<dbReference type="GO" id="GO:0016992">
    <property type="term" value="F:lipoate synthase activity"/>
    <property type="evidence" value="ECO:0007669"/>
    <property type="project" value="UniProtKB-UniRule"/>
</dbReference>
<dbReference type="SFLD" id="SFLDS00029">
    <property type="entry name" value="Radical_SAM"/>
    <property type="match status" value="1"/>
</dbReference>
<dbReference type="OrthoDB" id="9787898at2"/>
<dbReference type="Pfam" id="PF04055">
    <property type="entry name" value="Radical_SAM"/>
    <property type="match status" value="1"/>
</dbReference>
<gene>
    <name evidence="8 10" type="primary">lipA</name>
    <name evidence="10" type="ordered locus">COPRO5265_0641</name>
</gene>
<dbReference type="GO" id="GO:0005737">
    <property type="term" value="C:cytoplasm"/>
    <property type="evidence" value="ECO:0007669"/>
    <property type="project" value="UniProtKB-SubCell"/>
</dbReference>
<evidence type="ECO:0000256" key="6">
    <source>
        <dbReference type="ARBA" id="ARBA00023014"/>
    </source>
</evidence>
<keyword evidence="6 8" id="KW-0411">Iron-sulfur</keyword>
<dbReference type="GO" id="GO:0046872">
    <property type="term" value="F:metal ion binding"/>
    <property type="evidence" value="ECO:0007669"/>
    <property type="project" value="UniProtKB-KW"/>
</dbReference>
<dbReference type="SUPFAM" id="SSF102114">
    <property type="entry name" value="Radical SAM enzymes"/>
    <property type="match status" value="1"/>
</dbReference>
<comment type="catalytic activity">
    <reaction evidence="7 8">
        <text>[[Fe-S] cluster scaffold protein carrying a second [4Fe-4S](2+) cluster] + N(6)-octanoyl-L-lysyl-[protein] + 2 oxidized [2Fe-2S]-[ferredoxin] + 2 S-adenosyl-L-methionine + 4 H(+) = [[Fe-S] cluster scaffold protein] + N(6)-[(R)-dihydrolipoyl]-L-lysyl-[protein] + 4 Fe(3+) + 2 hydrogen sulfide + 2 5'-deoxyadenosine + 2 L-methionine + 2 reduced [2Fe-2S]-[ferredoxin]</text>
        <dbReference type="Rhea" id="RHEA:16585"/>
        <dbReference type="Rhea" id="RHEA-COMP:9928"/>
        <dbReference type="Rhea" id="RHEA-COMP:10000"/>
        <dbReference type="Rhea" id="RHEA-COMP:10001"/>
        <dbReference type="Rhea" id="RHEA-COMP:10475"/>
        <dbReference type="Rhea" id="RHEA-COMP:14568"/>
        <dbReference type="Rhea" id="RHEA-COMP:14569"/>
        <dbReference type="ChEBI" id="CHEBI:15378"/>
        <dbReference type="ChEBI" id="CHEBI:17319"/>
        <dbReference type="ChEBI" id="CHEBI:29034"/>
        <dbReference type="ChEBI" id="CHEBI:29919"/>
        <dbReference type="ChEBI" id="CHEBI:33722"/>
        <dbReference type="ChEBI" id="CHEBI:33737"/>
        <dbReference type="ChEBI" id="CHEBI:33738"/>
        <dbReference type="ChEBI" id="CHEBI:57844"/>
        <dbReference type="ChEBI" id="CHEBI:59789"/>
        <dbReference type="ChEBI" id="CHEBI:78809"/>
        <dbReference type="ChEBI" id="CHEBI:83100"/>
        <dbReference type="EC" id="2.8.1.8"/>
    </reaction>
</comment>
<evidence type="ECO:0000256" key="3">
    <source>
        <dbReference type="ARBA" id="ARBA00022691"/>
    </source>
</evidence>
<evidence type="ECO:0000256" key="7">
    <source>
        <dbReference type="ARBA" id="ARBA00047326"/>
    </source>
</evidence>
<evidence type="ECO:0000313" key="10">
    <source>
        <dbReference type="EMBL" id="ACI17693.1"/>
    </source>
</evidence>
<keyword evidence="8" id="KW-0963">Cytoplasm</keyword>
<feature type="binding site" evidence="8">
    <location>
        <position position="68"/>
    </location>
    <ligand>
        <name>[4Fe-4S] cluster</name>
        <dbReference type="ChEBI" id="CHEBI:49883"/>
        <label>2</label>
        <note>4Fe-4S-S-AdoMet</note>
    </ligand>
</feature>
<dbReference type="KEGG" id="cpo:COPRO5265_0641"/>
<dbReference type="AlphaFoldDB" id="B5Y8A0"/>
<evidence type="ECO:0000256" key="2">
    <source>
        <dbReference type="ARBA" id="ARBA00022679"/>
    </source>
</evidence>
<feature type="binding site" evidence="8">
    <location>
        <position position="49"/>
    </location>
    <ligand>
        <name>[4Fe-4S] cluster</name>
        <dbReference type="ChEBI" id="CHEBI:49883"/>
        <label>1</label>
    </ligand>
</feature>
<dbReference type="PIRSF" id="PIRSF005963">
    <property type="entry name" value="Lipoyl_synth"/>
    <property type="match status" value="1"/>
</dbReference>
<dbReference type="InterPro" id="IPR013785">
    <property type="entry name" value="Aldolase_TIM"/>
</dbReference>
<dbReference type="CDD" id="cd01335">
    <property type="entry name" value="Radical_SAM"/>
    <property type="match status" value="1"/>
</dbReference>
<dbReference type="GO" id="GO:0051539">
    <property type="term" value="F:4 iron, 4 sulfur cluster binding"/>
    <property type="evidence" value="ECO:0007669"/>
    <property type="project" value="UniProtKB-UniRule"/>
</dbReference>
<keyword evidence="2 8" id="KW-0808">Transferase</keyword>
<keyword evidence="1 8" id="KW-0004">4Fe-4S</keyword>
<accession>B5Y8A0</accession>
<dbReference type="SFLD" id="SFLDG01058">
    <property type="entry name" value="lipoyl_synthase_like"/>
    <property type="match status" value="1"/>
</dbReference>
<dbReference type="NCBIfam" id="NF009544">
    <property type="entry name" value="PRK12928.1"/>
    <property type="match status" value="1"/>
</dbReference>
<dbReference type="SMART" id="SM00729">
    <property type="entry name" value="Elp3"/>
    <property type="match status" value="1"/>
</dbReference>
<reference evidence="11" key="1">
    <citation type="submission" date="2008-08" db="EMBL/GenBank/DDBJ databases">
        <title>The complete genome sequence of Coprothermobacter proteolyticus strain ATCC 5245 / DSM 5265 / BT.</title>
        <authorList>
            <person name="Dodson R.J."/>
            <person name="Durkin A.S."/>
            <person name="Wu M."/>
            <person name="Eisen J."/>
            <person name="Sutton G."/>
        </authorList>
    </citation>
    <scope>NUCLEOTIDE SEQUENCE [LARGE SCALE GENOMIC DNA]</scope>
    <source>
        <strain evidence="11">ATCC 35245 / DSM 5265 / OCM 4 / BT</strain>
    </source>
</reference>
<dbReference type="RefSeq" id="WP_012544345.1">
    <property type="nucleotide sequence ID" value="NC_011295.1"/>
</dbReference>
<keyword evidence="11" id="KW-1185">Reference proteome</keyword>
<keyword evidence="4 8" id="KW-0479">Metal-binding</keyword>
<dbReference type="PANTHER" id="PTHR10949:SF0">
    <property type="entry name" value="LIPOYL SYNTHASE, MITOCHONDRIAL"/>
    <property type="match status" value="1"/>
</dbReference>
<evidence type="ECO:0000313" key="11">
    <source>
        <dbReference type="Proteomes" id="UP000001732"/>
    </source>
</evidence>
<feature type="binding site" evidence="8">
    <location>
        <position position="38"/>
    </location>
    <ligand>
        <name>[4Fe-4S] cluster</name>
        <dbReference type="ChEBI" id="CHEBI:49883"/>
        <label>1</label>
    </ligand>
</feature>
<dbReference type="NCBIfam" id="NF004019">
    <property type="entry name" value="PRK05481.1"/>
    <property type="match status" value="1"/>
</dbReference>
<comment type="similarity">
    <text evidence="8">Belongs to the radical SAM superfamily. Lipoyl synthase family.</text>
</comment>
<dbReference type="EC" id="2.8.1.8" evidence="8"/>
<comment type="subcellular location">
    <subcellularLocation>
        <location evidence="8">Cytoplasm</location>
    </subcellularLocation>
</comment>
<evidence type="ECO:0000256" key="4">
    <source>
        <dbReference type="ARBA" id="ARBA00022723"/>
    </source>
</evidence>
<sequence>MDYEQIRKPAWIKTNLKDSETAKGVRQALEGLSLNTICVEGRCPNIGTCFNHGTATFLIMGSICTRHCLYCNVQSGKPMPVDETEPQRVAEAVKRLRLKYVVLTSVTRDDLEDGGSAFFRQVVEEVKKVNPNTKVEALVPDFKKNEEHWKAFITPQLDVFAHNVEVVRPLFPKLRPAGDLDVSLSMLKYFKSKGFLTKTGFMVGVGESMEDIVNMLEELLNTGVDIVTIGQYLQPSKKHWPVHKYYTPEEFKQLSEIGQSLGIPAVVSGPMVRSSYLADQYFSQLSEPHNH</sequence>
<feature type="binding site" evidence="8">
    <location>
        <position position="275"/>
    </location>
    <ligand>
        <name>[4Fe-4S] cluster</name>
        <dbReference type="ChEBI" id="CHEBI:49883"/>
        <label>1</label>
    </ligand>
</feature>
<evidence type="ECO:0000256" key="1">
    <source>
        <dbReference type="ARBA" id="ARBA00022485"/>
    </source>
</evidence>